<organism evidence="1 2">
    <name type="scientific">Macrosiphum euphorbiae</name>
    <name type="common">potato aphid</name>
    <dbReference type="NCBI Taxonomy" id="13131"/>
    <lineage>
        <taxon>Eukaryota</taxon>
        <taxon>Metazoa</taxon>
        <taxon>Ecdysozoa</taxon>
        <taxon>Arthropoda</taxon>
        <taxon>Hexapoda</taxon>
        <taxon>Insecta</taxon>
        <taxon>Pterygota</taxon>
        <taxon>Neoptera</taxon>
        <taxon>Paraneoptera</taxon>
        <taxon>Hemiptera</taxon>
        <taxon>Sternorrhyncha</taxon>
        <taxon>Aphidomorpha</taxon>
        <taxon>Aphidoidea</taxon>
        <taxon>Aphididae</taxon>
        <taxon>Macrosiphini</taxon>
        <taxon>Macrosiphum</taxon>
    </lineage>
</organism>
<dbReference type="SUPFAM" id="SSF53098">
    <property type="entry name" value="Ribonuclease H-like"/>
    <property type="match status" value="1"/>
</dbReference>
<name>A0AAV0XPZ4_9HEMI</name>
<protein>
    <recommendedName>
        <fullName evidence="3">DUF4371 domain-containing protein</fullName>
    </recommendedName>
</protein>
<dbReference type="PANTHER" id="PTHR46880">
    <property type="entry name" value="RAS-ASSOCIATING DOMAIN-CONTAINING PROTEIN"/>
    <property type="match status" value="1"/>
</dbReference>
<keyword evidence="2" id="KW-1185">Reference proteome</keyword>
<gene>
    <name evidence="1" type="ORF">MEUPH1_LOCUS24345</name>
</gene>
<evidence type="ECO:0008006" key="3">
    <source>
        <dbReference type="Google" id="ProtNLM"/>
    </source>
</evidence>
<comment type="caution">
    <text evidence="1">The sequence shown here is derived from an EMBL/GenBank/DDBJ whole genome shotgun (WGS) entry which is preliminary data.</text>
</comment>
<proteinExistence type="predicted"/>
<dbReference type="AlphaFoldDB" id="A0AAV0XPZ4"/>
<evidence type="ECO:0000313" key="1">
    <source>
        <dbReference type="EMBL" id="CAI6370198.1"/>
    </source>
</evidence>
<dbReference type="Proteomes" id="UP001160148">
    <property type="component" value="Unassembled WGS sequence"/>
</dbReference>
<dbReference type="PANTHER" id="PTHR46880:SF5">
    <property type="entry name" value="DUF4371 DOMAIN-CONTAINING PROTEIN"/>
    <property type="match status" value="1"/>
</dbReference>
<dbReference type="EMBL" id="CARXXK010000251">
    <property type="protein sequence ID" value="CAI6370198.1"/>
    <property type="molecule type" value="Genomic_DNA"/>
</dbReference>
<reference evidence="1 2" key="1">
    <citation type="submission" date="2023-01" db="EMBL/GenBank/DDBJ databases">
        <authorList>
            <person name="Whitehead M."/>
        </authorList>
    </citation>
    <scope>NUCLEOTIDE SEQUENCE [LARGE SCALE GENOMIC DNA]</scope>
</reference>
<sequence>MCEILRNELKKTLKNKKISILANESTSLKNEMELSIMFRFVEDKVPVEKFLAIVKTPNGTAETIADAIDKELTSLDLNYSNVTAFGFDGAANMAGNVGGVRRKLSEKAKRDILYIHCKAHILSLAAASCRNKTKKVNRFFYVLKDIYKIFSKSPNRENILHEIQAVINDPILKIPECIEVRWLSHYKIVNAVFRSLKSIMMACEHIHKDGIDLASLAGGILLEIRKTSFFITCYVMNELLSALSYLSNTLQKRNLNLANVIPLITTTKLHLNDIANHSEILDKFGSEMHLTADEDTKTTLKQMKEYCESLIR</sequence>
<accession>A0AAV0XPZ4</accession>
<evidence type="ECO:0000313" key="2">
    <source>
        <dbReference type="Proteomes" id="UP001160148"/>
    </source>
</evidence>
<dbReference type="InterPro" id="IPR012337">
    <property type="entry name" value="RNaseH-like_sf"/>
</dbReference>